<feature type="compositionally biased region" description="Basic and acidic residues" evidence="1">
    <location>
        <begin position="1"/>
        <end position="90"/>
    </location>
</feature>
<dbReference type="AlphaFoldDB" id="A0ABC9WDU1"/>
<evidence type="ECO:0000313" key="2">
    <source>
        <dbReference type="EMBL" id="GAB0182407.1"/>
    </source>
</evidence>
<keyword evidence="3" id="KW-1185">Reference proteome</keyword>
<name>A0ABC9WDU1_GRUJA</name>
<dbReference type="EMBL" id="BAAFJT010000002">
    <property type="protein sequence ID" value="GAB0182407.1"/>
    <property type="molecule type" value="Genomic_DNA"/>
</dbReference>
<accession>A0ABC9WDU1</accession>
<sequence length="161" mass="19752">MLNEERRGEERRGEERRGEERRGEERRGEERREEKRREEKRREEKRREEKRREEKRREEKRREEKRREEKRREEKRREEDSSMNTKAREEGGEEALQVLEQGFLGSPWNSPHWSRDLNCGLGRPHAGASFFPVGVWLLEGLTLEQRKNVRWKEKLRGSVMG</sequence>
<proteinExistence type="predicted"/>
<reference evidence="2 3" key="1">
    <citation type="submission" date="2024-06" db="EMBL/GenBank/DDBJ databases">
        <title>The draft genome of Grus japonensis, version 3.</title>
        <authorList>
            <person name="Nabeshima K."/>
            <person name="Suzuki S."/>
            <person name="Onuma M."/>
        </authorList>
    </citation>
    <scope>NUCLEOTIDE SEQUENCE [LARGE SCALE GENOMIC DNA]</scope>
    <source>
        <strain evidence="2 3">451A</strain>
    </source>
</reference>
<gene>
    <name evidence="2" type="ORF">GRJ2_000706000</name>
</gene>
<protein>
    <submittedName>
        <fullName evidence="2">Uncharacterized protein</fullName>
    </submittedName>
</protein>
<evidence type="ECO:0000256" key="1">
    <source>
        <dbReference type="SAM" id="MobiDB-lite"/>
    </source>
</evidence>
<dbReference type="Proteomes" id="UP001623348">
    <property type="component" value="Unassembled WGS sequence"/>
</dbReference>
<comment type="caution">
    <text evidence="2">The sequence shown here is derived from an EMBL/GenBank/DDBJ whole genome shotgun (WGS) entry which is preliminary data.</text>
</comment>
<feature type="region of interest" description="Disordered" evidence="1">
    <location>
        <begin position="1"/>
        <end position="96"/>
    </location>
</feature>
<organism evidence="2 3">
    <name type="scientific">Grus japonensis</name>
    <name type="common">Japanese crane</name>
    <name type="synonym">Red-crowned crane</name>
    <dbReference type="NCBI Taxonomy" id="30415"/>
    <lineage>
        <taxon>Eukaryota</taxon>
        <taxon>Metazoa</taxon>
        <taxon>Chordata</taxon>
        <taxon>Craniata</taxon>
        <taxon>Vertebrata</taxon>
        <taxon>Euteleostomi</taxon>
        <taxon>Archelosauria</taxon>
        <taxon>Archosauria</taxon>
        <taxon>Dinosauria</taxon>
        <taxon>Saurischia</taxon>
        <taxon>Theropoda</taxon>
        <taxon>Coelurosauria</taxon>
        <taxon>Aves</taxon>
        <taxon>Neognathae</taxon>
        <taxon>Neoaves</taxon>
        <taxon>Gruiformes</taxon>
        <taxon>Gruidae</taxon>
        <taxon>Grus</taxon>
    </lineage>
</organism>
<evidence type="ECO:0000313" key="3">
    <source>
        <dbReference type="Proteomes" id="UP001623348"/>
    </source>
</evidence>